<evidence type="ECO:0000259" key="2">
    <source>
        <dbReference type="Pfam" id="PF13439"/>
    </source>
</evidence>
<accession>A0ABT0IX64</accession>
<reference evidence="3 4" key="1">
    <citation type="submission" date="2022-04" db="EMBL/GenBank/DDBJ databases">
        <title>Rhizobium coralii sp. nov., isolated from coral Turbinaria peltata.</title>
        <authorList>
            <person name="Sun H."/>
        </authorList>
    </citation>
    <scope>NUCLEOTIDE SEQUENCE [LARGE SCALE GENOMIC DNA]</scope>
    <source>
        <strain evidence="3 4">NTR19</strain>
    </source>
</reference>
<dbReference type="InterPro" id="IPR028098">
    <property type="entry name" value="Glyco_trans_4-like_N"/>
</dbReference>
<sequence>MRVLMAIPNLNGGGAERMAIGLAARLNRSDIEARLFVHERWGDLIDAVDPTLHVTYQHEGPYRRRDLVSDLVGHVKEAKDADIIIGANEGRAAFTSLISAKVHRKPLLLWVHNDWTRFSKAVSWRQRLVLQSYSRADVIVACSKGAADAFESLVPATNGKIRTIYNGIALDHVRRKAQAPLPQQYEAIFNGSVVLAAARLDHQKGLDYLVSAHATLLGRGVAHQLVILGTGPLRDALQEQALNHGVGGSVHFLGFQENPFRFIARSSVFCLSSRFEGLPLVIAEAFACGAAVVAADCPSGPAELLEGGKYGVLVEPENADRLADGLEKVLSNEQVRRRLQQLSRQRAEAFDLSSTTLAWIDLLREVEQRSPRNVTKA</sequence>
<dbReference type="PANTHER" id="PTHR12526:SF630">
    <property type="entry name" value="GLYCOSYLTRANSFERASE"/>
    <property type="match status" value="1"/>
</dbReference>
<dbReference type="SUPFAM" id="SSF53756">
    <property type="entry name" value="UDP-Glycosyltransferase/glycogen phosphorylase"/>
    <property type="match status" value="1"/>
</dbReference>
<keyword evidence="4" id="KW-1185">Reference proteome</keyword>
<dbReference type="Gene3D" id="3.40.50.2000">
    <property type="entry name" value="Glycogen Phosphorylase B"/>
    <property type="match status" value="2"/>
</dbReference>
<dbReference type="Pfam" id="PF00534">
    <property type="entry name" value="Glycos_transf_1"/>
    <property type="match status" value="1"/>
</dbReference>
<dbReference type="Proteomes" id="UP001202827">
    <property type="component" value="Unassembled WGS sequence"/>
</dbReference>
<dbReference type="RefSeq" id="WP_118851951.1">
    <property type="nucleotide sequence ID" value="NZ_JALPRY010000029.1"/>
</dbReference>
<dbReference type="EMBL" id="JALPRY010000029">
    <property type="protein sequence ID" value="MCK8782473.1"/>
    <property type="molecule type" value="Genomic_DNA"/>
</dbReference>
<feature type="domain" description="Glycosyltransferase subfamily 4-like N-terminal" evidence="2">
    <location>
        <begin position="13"/>
        <end position="171"/>
    </location>
</feature>
<name>A0ABT0IX64_9HYPH</name>
<evidence type="ECO:0000313" key="3">
    <source>
        <dbReference type="EMBL" id="MCK8782473.1"/>
    </source>
</evidence>
<dbReference type="PANTHER" id="PTHR12526">
    <property type="entry name" value="GLYCOSYLTRANSFERASE"/>
    <property type="match status" value="1"/>
</dbReference>
<dbReference type="InterPro" id="IPR001296">
    <property type="entry name" value="Glyco_trans_1"/>
</dbReference>
<feature type="domain" description="Glycosyl transferase family 1" evidence="1">
    <location>
        <begin position="192"/>
        <end position="345"/>
    </location>
</feature>
<dbReference type="CDD" id="cd03811">
    <property type="entry name" value="GT4_GT28_WabH-like"/>
    <property type="match status" value="1"/>
</dbReference>
<evidence type="ECO:0000313" key="4">
    <source>
        <dbReference type="Proteomes" id="UP001202827"/>
    </source>
</evidence>
<evidence type="ECO:0000259" key="1">
    <source>
        <dbReference type="Pfam" id="PF00534"/>
    </source>
</evidence>
<comment type="caution">
    <text evidence="3">The sequence shown here is derived from an EMBL/GenBank/DDBJ whole genome shotgun (WGS) entry which is preliminary data.</text>
</comment>
<protein>
    <submittedName>
        <fullName evidence="3">Glycosyltransferase</fullName>
    </submittedName>
</protein>
<organism evidence="3 4">
    <name type="scientific">Neorhizobium turbinariae</name>
    <dbReference type="NCBI Taxonomy" id="2937795"/>
    <lineage>
        <taxon>Bacteria</taxon>
        <taxon>Pseudomonadati</taxon>
        <taxon>Pseudomonadota</taxon>
        <taxon>Alphaproteobacteria</taxon>
        <taxon>Hyphomicrobiales</taxon>
        <taxon>Rhizobiaceae</taxon>
        <taxon>Rhizobium/Agrobacterium group</taxon>
        <taxon>Neorhizobium</taxon>
    </lineage>
</organism>
<gene>
    <name evidence="3" type="ORF">M0654_21080</name>
</gene>
<proteinExistence type="predicted"/>
<dbReference type="Pfam" id="PF13439">
    <property type="entry name" value="Glyco_transf_4"/>
    <property type="match status" value="1"/>
</dbReference>